<dbReference type="EMBL" id="JWZT01001962">
    <property type="protein sequence ID" value="KII70805.1"/>
    <property type="molecule type" value="Genomic_DNA"/>
</dbReference>
<organism evidence="1 2">
    <name type="scientific">Thelohanellus kitauei</name>
    <name type="common">Myxosporean</name>
    <dbReference type="NCBI Taxonomy" id="669202"/>
    <lineage>
        <taxon>Eukaryota</taxon>
        <taxon>Metazoa</taxon>
        <taxon>Cnidaria</taxon>
        <taxon>Myxozoa</taxon>
        <taxon>Myxosporea</taxon>
        <taxon>Bivalvulida</taxon>
        <taxon>Platysporina</taxon>
        <taxon>Myxobolidae</taxon>
        <taxon>Thelohanellus</taxon>
    </lineage>
</organism>
<dbReference type="AlphaFoldDB" id="A0A0C2N379"/>
<evidence type="ECO:0000313" key="1">
    <source>
        <dbReference type="EMBL" id="KII70805.1"/>
    </source>
</evidence>
<comment type="caution">
    <text evidence="1">The sequence shown here is derived from an EMBL/GenBank/DDBJ whole genome shotgun (WGS) entry which is preliminary data.</text>
</comment>
<accession>A0A0C2N379</accession>
<gene>
    <name evidence="1" type="ORF">RF11_14965</name>
</gene>
<reference evidence="1 2" key="1">
    <citation type="journal article" date="2014" name="Genome Biol. Evol.">
        <title>The genome of the myxosporean Thelohanellus kitauei shows adaptations to nutrient acquisition within its fish host.</title>
        <authorList>
            <person name="Yang Y."/>
            <person name="Xiong J."/>
            <person name="Zhou Z."/>
            <person name="Huo F."/>
            <person name="Miao W."/>
            <person name="Ran C."/>
            <person name="Liu Y."/>
            <person name="Zhang J."/>
            <person name="Feng J."/>
            <person name="Wang M."/>
            <person name="Wang M."/>
            <person name="Wang L."/>
            <person name="Yao B."/>
        </authorList>
    </citation>
    <scope>NUCLEOTIDE SEQUENCE [LARGE SCALE GENOMIC DNA]</scope>
    <source>
        <strain evidence="1">Wuqing</strain>
    </source>
</reference>
<keyword evidence="2" id="KW-1185">Reference proteome</keyword>
<sequence length="194" mass="21898">MHFSSATIRLYARSRNGAKQIQHQEVALTGWTSSRTDGQSIPSFTVVFPSSSDVKTYTQTLYVEFSLRNVGTGGKDKSTYMYTKDGLILQDGGDFKVNNVLVEQYDPQKRYDWSQNTIILFGKENEPFQCVINGDLGKVWRISYDGQKIYEIIQAPMGLDGSKSVKASSILTERDAEICLKQVFPSIEQLRRMG</sequence>
<evidence type="ECO:0000313" key="2">
    <source>
        <dbReference type="Proteomes" id="UP000031668"/>
    </source>
</evidence>
<proteinExistence type="predicted"/>
<protein>
    <submittedName>
        <fullName evidence="1">Uncharacterized protein</fullName>
    </submittedName>
</protein>
<dbReference type="Proteomes" id="UP000031668">
    <property type="component" value="Unassembled WGS sequence"/>
</dbReference>
<name>A0A0C2N379_THEKT</name>